<reference evidence="8 9" key="1">
    <citation type="submission" date="2018-03" db="EMBL/GenBank/DDBJ databases">
        <title>Mesoflavibacter sp. HG37 and Mesoflavibacter sp. HG96 sp.nov., two marine bacteria isolated from seawater of Western Pacific Ocean.</title>
        <authorList>
            <person name="Cheng H."/>
            <person name="Wu Y.-H."/>
            <person name="Guo L.-L."/>
            <person name="Xu X.-W."/>
        </authorList>
    </citation>
    <scope>NUCLEOTIDE SEQUENCE [LARGE SCALE GENOMIC DNA]</scope>
    <source>
        <strain evidence="8 9">KCTC 42117</strain>
    </source>
</reference>
<dbReference type="AlphaFoldDB" id="A0A2T1NAN9"/>
<evidence type="ECO:0000256" key="2">
    <source>
        <dbReference type="ARBA" id="ARBA00022475"/>
    </source>
</evidence>
<dbReference type="RefSeq" id="WP_106679266.1">
    <property type="nucleotide sequence ID" value="NZ_JACHWV010000003.1"/>
</dbReference>
<evidence type="ECO:0000256" key="1">
    <source>
        <dbReference type="ARBA" id="ARBA00004651"/>
    </source>
</evidence>
<evidence type="ECO:0000313" key="8">
    <source>
        <dbReference type="EMBL" id="PSG89207.1"/>
    </source>
</evidence>
<keyword evidence="3 6" id="KW-0812">Transmembrane</keyword>
<dbReference type="OrthoDB" id="1123412at2"/>
<keyword evidence="5 6" id="KW-0472">Membrane</keyword>
<organism evidence="8 9">
    <name type="scientific">Mesoflavibacter zeaxanthinifaciens subsp. sabulilitoris</name>
    <dbReference type="NCBI Taxonomy" id="1520893"/>
    <lineage>
        <taxon>Bacteria</taxon>
        <taxon>Pseudomonadati</taxon>
        <taxon>Bacteroidota</taxon>
        <taxon>Flavobacteriia</taxon>
        <taxon>Flavobacteriales</taxon>
        <taxon>Flavobacteriaceae</taxon>
        <taxon>Mesoflavibacter</taxon>
    </lineage>
</organism>
<feature type="transmembrane region" description="Helical" evidence="6">
    <location>
        <begin position="42"/>
        <end position="61"/>
    </location>
</feature>
<evidence type="ECO:0000256" key="4">
    <source>
        <dbReference type="ARBA" id="ARBA00022989"/>
    </source>
</evidence>
<comment type="subcellular location">
    <subcellularLocation>
        <location evidence="1">Cell membrane</location>
        <topology evidence="1">Multi-pass membrane protein</topology>
    </subcellularLocation>
</comment>
<gene>
    <name evidence="8" type="ORF">C7H61_09645</name>
</gene>
<dbReference type="EMBL" id="PXOT01000024">
    <property type="protein sequence ID" value="PSG89207.1"/>
    <property type="molecule type" value="Genomic_DNA"/>
</dbReference>
<evidence type="ECO:0000256" key="3">
    <source>
        <dbReference type="ARBA" id="ARBA00022692"/>
    </source>
</evidence>
<dbReference type="InterPro" id="IPR027379">
    <property type="entry name" value="CLS_N"/>
</dbReference>
<sequence length="69" mass="7791">MKILGMVGPWQVLILLVGLLLPIIALVDVIRSNFKGSNNKLIWVLVILFLNIFGALLYFLIGTRQKIKK</sequence>
<feature type="domain" description="Cardiolipin synthase N-terminal" evidence="7">
    <location>
        <begin position="21"/>
        <end position="62"/>
    </location>
</feature>
<name>A0A2T1NAN9_9FLAO</name>
<comment type="caution">
    <text evidence="8">The sequence shown here is derived from an EMBL/GenBank/DDBJ whole genome shotgun (WGS) entry which is preliminary data.</text>
</comment>
<dbReference type="Pfam" id="PF13396">
    <property type="entry name" value="PLDc_N"/>
    <property type="match status" value="1"/>
</dbReference>
<dbReference type="GO" id="GO:0005886">
    <property type="term" value="C:plasma membrane"/>
    <property type="evidence" value="ECO:0007669"/>
    <property type="project" value="UniProtKB-SubCell"/>
</dbReference>
<keyword evidence="2" id="KW-1003">Cell membrane</keyword>
<keyword evidence="9" id="KW-1185">Reference proteome</keyword>
<evidence type="ECO:0000259" key="7">
    <source>
        <dbReference type="Pfam" id="PF13396"/>
    </source>
</evidence>
<accession>A0A2T1NAN9</accession>
<dbReference type="Proteomes" id="UP000238430">
    <property type="component" value="Unassembled WGS sequence"/>
</dbReference>
<keyword evidence="4 6" id="KW-1133">Transmembrane helix</keyword>
<evidence type="ECO:0000256" key="5">
    <source>
        <dbReference type="ARBA" id="ARBA00023136"/>
    </source>
</evidence>
<evidence type="ECO:0000256" key="6">
    <source>
        <dbReference type="SAM" id="Phobius"/>
    </source>
</evidence>
<feature type="transmembrane region" description="Helical" evidence="6">
    <location>
        <begin position="12"/>
        <end position="30"/>
    </location>
</feature>
<protein>
    <recommendedName>
        <fullName evidence="7">Cardiolipin synthase N-terminal domain-containing protein</fullName>
    </recommendedName>
</protein>
<evidence type="ECO:0000313" key="9">
    <source>
        <dbReference type="Proteomes" id="UP000238430"/>
    </source>
</evidence>
<proteinExistence type="predicted"/>